<dbReference type="InterPro" id="IPR017114">
    <property type="entry name" value="YY1-like"/>
</dbReference>
<dbReference type="InterPro" id="IPR036236">
    <property type="entry name" value="Znf_C2H2_sf"/>
</dbReference>
<gene>
    <name evidence="14" type="ORF">OFUS_LOCUS16718</name>
</gene>
<evidence type="ECO:0000256" key="6">
    <source>
        <dbReference type="ARBA" id="ARBA00022771"/>
    </source>
</evidence>
<dbReference type="SMART" id="SM00355">
    <property type="entry name" value="ZnF_C2H2"/>
    <property type="match status" value="4"/>
</dbReference>
<dbReference type="EMBL" id="CAIIXF020000008">
    <property type="protein sequence ID" value="CAH1791661.1"/>
    <property type="molecule type" value="Genomic_DNA"/>
</dbReference>
<keyword evidence="15" id="KW-1185">Reference proteome</keyword>
<keyword evidence="11" id="KW-0804">Transcription</keyword>
<keyword evidence="12" id="KW-0539">Nucleus</keyword>
<keyword evidence="3" id="KW-0678">Repressor</keyword>
<dbReference type="PIRSF" id="PIRSF037113">
    <property type="entry name" value="TF_Yin_yang"/>
    <property type="match status" value="1"/>
</dbReference>
<feature type="region of interest" description="Disordered" evidence="13">
    <location>
        <begin position="243"/>
        <end position="266"/>
    </location>
</feature>
<keyword evidence="5" id="KW-0677">Repeat</keyword>
<evidence type="ECO:0000256" key="10">
    <source>
        <dbReference type="ARBA" id="ARBA00023159"/>
    </source>
</evidence>
<keyword evidence="7" id="KW-0862">Zinc</keyword>
<sequence>MNIHDEYPLHRRLPALLKIKMASIGSEVEIQEVEVETIPIDMNIETVETSDETIEVQPMIALQPLPDAIQEEIVLQTREEVVGDHDLTDATLVYEDSINVPVPEVEISSDMFIETGKKTKGGKKKGGKSKLGLVSSASIVGTDFPLDPSTTTRKWEQKQVQIKTLEGEFSVTMWASGGDDKKDPLEDAVTEETVTTSSVDDVDYTEYMTGKKINTGGIPGVDLSDPKQLAEFAKFAQSSSHEYVEYQDSPRMSRPRKSNADDTPRTVPCPHKGCTKMFRDNSAMRKHLHTHGPRVHVCAECGKAFVESSKLKRHQLVHTGEKPFQCTFEGCGKRFSLDFNLRTHVRIHTGDKPYVCPFDGCNKKFAQSTNLKSHILTHTKARNNTSNVVQGFTTWTLPM</sequence>
<evidence type="ECO:0000256" key="1">
    <source>
        <dbReference type="ARBA" id="ARBA00004123"/>
    </source>
</evidence>
<evidence type="ECO:0000256" key="13">
    <source>
        <dbReference type="SAM" id="MobiDB-lite"/>
    </source>
</evidence>
<dbReference type="FunFam" id="3.30.160.60:FF:000104">
    <property type="entry name" value="Transcriptional repressor protein YY1"/>
    <property type="match status" value="1"/>
</dbReference>
<dbReference type="GO" id="GO:0031519">
    <property type="term" value="C:PcG protein complex"/>
    <property type="evidence" value="ECO:0007669"/>
    <property type="project" value="TreeGrafter"/>
</dbReference>
<dbReference type="Gene3D" id="3.30.160.60">
    <property type="entry name" value="Classic Zinc Finger"/>
    <property type="match status" value="4"/>
</dbReference>
<dbReference type="InterPro" id="IPR013087">
    <property type="entry name" value="Znf_C2H2_type"/>
</dbReference>
<dbReference type="GO" id="GO:0000981">
    <property type="term" value="F:DNA-binding transcription factor activity, RNA polymerase II-specific"/>
    <property type="evidence" value="ECO:0007669"/>
    <property type="project" value="TreeGrafter"/>
</dbReference>
<dbReference type="FunFam" id="3.30.160.60:FF:000109">
    <property type="entry name" value="Transcriptional repressor protein YY1"/>
    <property type="match status" value="1"/>
</dbReference>
<dbReference type="PROSITE" id="PS00028">
    <property type="entry name" value="ZINC_FINGER_C2H2_1"/>
    <property type="match status" value="3"/>
</dbReference>
<evidence type="ECO:0000256" key="4">
    <source>
        <dbReference type="ARBA" id="ARBA00022723"/>
    </source>
</evidence>
<dbReference type="SUPFAM" id="SSF57667">
    <property type="entry name" value="beta-beta-alpha zinc fingers"/>
    <property type="match status" value="3"/>
</dbReference>
<evidence type="ECO:0000256" key="5">
    <source>
        <dbReference type="ARBA" id="ARBA00022737"/>
    </source>
</evidence>
<comment type="similarity">
    <text evidence="2">Belongs to the YY transcription factor family.</text>
</comment>
<dbReference type="GO" id="GO:0000785">
    <property type="term" value="C:chromatin"/>
    <property type="evidence" value="ECO:0007669"/>
    <property type="project" value="TreeGrafter"/>
</dbReference>
<evidence type="ECO:0000256" key="12">
    <source>
        <dbReference type="ARBA" id="ARBA00023242"/>
    </source>
</evidence>
<evidence type="ECO:0000256" key="11">
    <source>
        <dbReference type="ARBA" id="ARBA00023163"/>
    </source>
</evidence>
<comment type="caution">
    <text evidence="14">The sequence shown here is derived from an EMBL/GenBank/DDBJ whole genome shotgun (WGS) entry which is preliminary data.</text>
</comment>
<keyword evidence="6" id="KW-0863">Zinc-finger</keyword>
<dbReference type="GO" id="GO:0005667">
    <property type="term" value="C:transcription regulator complex"/>
    <property type="evidence" value="ECO:0007669"/>
    <property type="project" value="TreeGrafter"/>
</dbReference>
<dbReference type="Proteomes" id="UP000749559">
    <property type="component" value="Unassembled WGS sequence"/>
</dbReference>
<dbReference type="FunFam" id="3.30.160.60:FF:000174">
    <property type="entry name" value="Transcriptional repressor protein YY1"/>
    <property type="match status" value="1"/>
</dbReference>
<dbReference type="Pfam" id="PF00096">
    <property type="entry name" value="zf-C2H2"/>
    <property type="match status" value="4"/>
</dbReference>
<keyword evidence="8" id="KW-0805">Transcription regulation</keyword>
<evidence type="ECO:0000256" key="3">
    <source>
        <dbReference type="ARBA" id="ARBA00022491"/>
    </source>
</evidence>
<organism evidence="14 15">
    <name type="scientific">Owenia fusiformis</name>
    <name type="common">Polychaete worm</name>
    <dbReference type="NCBI Taxonomy" id="6347"/>
    <lineage>
        <taxon>Eukaryota</taxon>
        <taxon>Metazoa</taxon>
        <taxon>Spiralia</taxon>
        <taxon>Lophotrochozoa</taxon>
        <taxon>Annelida</taxon>
        <taxon>Polychaeta</taxon>
        <taxon>Sedentaria</taxon>
        <taxon>Canalipalpata</taxon>
        <taxon>Sabellida</taxon>
        <taxon>Oweniida</taxon>
        <taxon>Oweniidae</taxon>
        <taxon>Owenia</taxon>
    </lineage>
</organism>
<reference evidence="14" key="1">
    <citation type="submission" date="2022-03" db="EMBL/GenBank/DDBJ databases">
        <authorList>
            <person name="Martin C."/>
        </authorList>
    </citation>
    <scope>NUCLEOTIDE SEQUENCE</scope>
</reference>
<keyword evidence="9" id="KW-0238">DNA-binding</keyword>
<evidence type="ECO:0000256" key="7">
    <source>
        <dbReference type="ARBA" id="ARBA00022833"/>
    </source>
</evidence>
<accession>A0A8J1XXE7</accession>
<evidence type="ECO:0000313" key="14">
    <source>
        <dbReference type="EMBL" id="CAH1791661.1"/>
    </source>
</evidence>
<dbReference type="PROSITE" id="PS50157">
    <property type="entry name" value="ZINC_FINGER_C2H2_2"/>
    <property type="match status" value="4"/>
</dbReference>
<comment type="subcellular location">
    <subcellularLocation>
        <location evidence="1">Nucleus</location>
    </subcellularLocation>
</comment>
<dbReference type="PANTHER" id="PTHR14003">
    <property type="entry name" value="TRANSCRIPTIONAL REPRESSOR PROTEIN YY"/>
    <property type="match status" value="1"/>
</dbReference>
<evidence type="ECO:0000256" key="2">
    <source>
        <dbReference type="ARBA" id="ARBA00006232"/>
    </source>
</evidence>
<dbReference type="GO" id="GO:0008270">
    <property type="term" value="F:zinc ion binding"/>
    <property type="evidence" value="ECO:0007669"/>
    <property type="project" value="UniProtKB-KW"/>
</dbReference>
<dbReference type="FunFam" id="3.30.160.60:FF:000163">
    <property type="entry name" value="transcriptional repressor protein YY1"/>
    <property type="match status" value="1"/>
</dbReference>
<dbReference type="GO" id="GO:0000978">
    <property type="term" value="F:RNA polymerase II cis-regulatory region sequence-specific DNA binding"/>
    <property type="evidence" value="ECO:0007669"/>
    <property type="project" value="TreeGrafter"/>
</dbReference>
<protein>
    <submittedName>
        <fullName evidence="14">Uncharacterized protein</fullName>
    </submittedName>
</protein>
<proteinExistence type="inferred from homology"/>
<keyword evidence="10" id="KW-0010">Activator</keyword>
<dbReference type="OrthoDB" id="10264072at2759"/>
<dbReference type="PANTHER" id="PTHR14003:SF19">
    <property type="entry name" value="YY2 TRANSCRIPTION FACTOR"/>
    <property type="match status" value="1"/>
</dbReference>
<keyword evidence="4" id="KW-0479">Metal-binding</keyword>
<evidence type="ECO:0000256" key="9">
    <source>
        <dbReference type="ARBA" id="ARBA00023125"/>
    </source>
</evidence>
<dbReference type="AlphaFoldDB" id="A0A8J1XXE7"/>
<evidence type="ECO:0000256" key="8">
    <source>
        <dbReference type="ARBA" id="ARBA00023015"/>
    </source>
</evidence>
<name>A0A8J1XXE7_OWEFU</name>
<evidence type="ECO:0000313" key="15">
    <source>
        <dbReference type="Proteomes" id="UP000749559"/>
    </source>
</evidence>